<feature type="compositionally biased region" description="Low complexity" evidence="1">
    <location>
        <begin position="21"/>
        <end position="63"/>
    </location>
</feature>
<dbReference type="InterPro" id="IPR001849">
    <property type="entry name" value="PH_domain"/>
</dbReference>
<feature type="region of interest" description="Disordered" evidence="1">
    <location>
        <begin position="737"/>
        <end position="760"/>
    </location>
</feature>
<dbReference type="Proteomes" id="UP000243876">
    <property type="component" value="Unassembled WGS sequence"/>
</dbReference>
<feature type="compositionally biased region" description="Polar residues" evidence="1">
    <location>
        <begin position="982"/>
        <end position="995"/>
    </location>
</feature>
<feature type="region of interest" description="Disordered" evidence="1">
    <location>
        <begin position="660"/>
        <end position="720"/>
    </location>
</feature>
<feature type="domain" description="PH" evidence="2">
    <location>
        <begin position="768"/>
        <end position="939"/>
    </location>
</feature>
<dbReference type="Gene3D" id="2.30.29.30">
    <property type="entry name" value="Pleckstrin-homology domain (PH domain)/Phosphotyrosine-binding domain (PTB)"/>
    <property type="match status" value="1"/>
</dbReference>
<evidence type="ECO:0000259" key="2">
    <source>
        <dbReference type="PROSITE" id="PS50003"/>
    </source>
</evidence>
<dbReference type="PANTHER" id="PTHR37283">
    <property type="entry name" value="PH DOMAIN-CONTAINING PROTEIN YHR131C"/>
    <property type="match status" value="1"/>
</dbReference>
<evidence type="ECO:0000313" key="3">
    <source>
        <dbReference type="EMBL" id="CEQ42419.1"/>
    </source>
</evidence>
<dbReference type="PANTHER" id="PTHR37283:SF1">
    <property type="entry name" value="PH DOMAIN-CONTAINING PROTEIN YHR131C"/>
    <property type="match status" value="1"/>
</dbReference>
<feature type="compositionally biased region" description="Polar residues" evidence="1">
    <location>
        <begin position="167"/>
        <end position="188"/>
    </location>
</feature>
<gene>
    <name evidence="3" type="primary">SPOSA6832_04237</name>
</gene>
<dbReference type="PROSITE" id="PS50003">
    <property type="entry name" value="PH_DOMAIN"/>
    <property type="match status" value="1"/>
</dbReference>
<organism evidence="3 4">
    <name type="scientific">Sporidiobolus salmonicolor</name>
    <name type="common">Yeast-like fungus</name>
    <name type="synonym">Sporobolomyces salmonicolor</name>
    <dbReference type="NCBI Taxonomy" id="5005"/>
    <lineage>
        <taxon>Eukaryota</taxon>
        <taxon>Fungi</taxon>
        <taxon>Dikarya</taxon>
        <taxon>Basidiomycota</taxon>
        <taxon>Pucciniomycotina</taxon>
        <taxon>Microbotryomycetes</taxon>
        <taxon>Sporidiobolales</taxon>
        <taxon>Sporidiobolaceae</taxon>
        <taxon>Sporobolomyces</taxon>
    </lineage>
</organism>
<dbReference type="EMBL" id="CENE01000026">
    <property type="protein sequence ID" value="CEQ42419.1"/>
    <property type="molecule type" value="Genomic_DNA"/>
</dbReference>
<feature type="compositionally biased region" description="Basic and acidic residues" evidence="1">
    <location>
        <begin position="81"/>
        <end position="94"/>
    </location>
</feature>
<protein>
    <submittedName>
        <fullName evidence="3">SPOSA6832_04237-mRNA-1:cds</fullName>
    </submittedName>
</protein>
<feature type="compositionally biased region" description="Acidic residues" evidence="1">
    <location>
        <begin position="412"/>
        <end position="435"/>
    </location>
</feature>
<feature type="compositionally biased region" description="Polar residues" evidence="1">
    <location>
        <begin position="696"/>
        <end position="706"/>
    </location>
</feature>
<dbReference type="InterPro" id="IPR011993">
    <property type="entry name" value="PH-like_dom_sf"/>
</dbReference>
<accession>A0A0D6ER29</accession>
<dbReference type="SUPFAM" id="SSF50729">
    <property type="entry name" value="PH domain-like"/>
    <property type="match status" value="1"/>
</dbReference>
<evidence type="ECO:0000313" key="4">
    <source>
        <dbReference type="Proteomes" id="UP000243876"/>
    </source>
</evidence>
<dbReference type="AlphaFoldDB" id="A0A0D6ER29"/>
<dbReference type="OrthoDB" id="2537069at2759"/>
<feature type="region of interest" description="Disordered" evidence="1">
    <location>
        <begin position="409"/>
        <end position="480"/>
    </location>
</feature>
<reference evidence="4" key="1">
    <citation type="submission" date="2015-02" db="EMBL/GenBank/DDBJ databases">
        <authorList>
            <person name="Gon?alves P."/>
        </authorList>
    </citation>
    <scope>NUCLEOTIDE SEQUENCE [LARGE SCALE GENOMIC DNA]</scope>
</reference>
<feature type="region of interest" description="Disordered" evidence="1">
    <location>
        <begin position="334"/>
        <end position="358"/>
    </location>
</feature>
<keyword evidence="4" id="KW-1185">Reference proteome</keyword>
<feature type="region of interest" description="Disordered" evidence="1">
    <location>
        <begin position="255"/>
        <end position="292"/>
    </location>
</feature>
<sequence>MSASAAPVMDVVADVALAQHPPTASKASGPASGAASSLPSTSTLSASLLAVADSSTSSEIRSSSKGRKRLTVTLGSLLSGGKKDKQKSEPRREGSASQPSGHAPDAAALGVAPDRRSRSSSRSQSIDETDGPGALASPSPTSAHDTQALRPLKPPVSLPGFFRHRLSSSSTHQVRSSASSPDLESTSPVAPAPAPRLSLEAIVPRRSIEIPSLRRLMQALSLRPNRRAFLLRRGDGGAQLRLRGSLAETTKAKKFGGSAAPFSPISPRRPSDTAFTSPALQPPAVANSPEKVASATQPLLSLPTALEACSAPIDASRPSSPTSRPRRLTRNIEGLSLSDLGPRNAPGPSPATQVVEATAAPPAASTVFAASPLSVDSSSLSRSSTNTRERLYALPRLLSSDAIPDYVASTEQEQEPDDGETETDTEAEEPSEDEGDRYASADDGPSTSRTITPAQTPRMNASILAFDSPSSSSARTPRIPSLTGLSALSAAGSAASASDVPAAPSWITFSPFTPTPSTVRTARPLPPSDAADASYFDLPRPTASFTGRTPLVPPKTPLAPMSISEVARGKRPALQEDVAGTTQAAARLSASTSSVHPDQRDEVVIRQGLYRLRSHSEVALMSPSMVDSDEEPVGTGALAGLDPIWQACRMYTASPAVITTPASPPKPAQTLPQVPSLPIPGPPPTPFAAAGPSSSQHLSVSPTQPRNALLTRPTPANARIHRPRSMYELRDAPPAYSSIARAPGIGPQQPVQPREEEGKEGLPAYTCAIHIEGFMPRKMEFTAPGVQAKDRAWKRQYVVLHGTSIKVYKYDLRTHPIPGEVDWSVIPADIAGHDGPPPLHFHEGEYGVIATTTSHRFPLSITDAKAKAKNHIITSATASSQNQLLRHYSLQNAESGLAADYIKRRHVVRVRAEGEQFLLQAKDDRGVIDLIEALQAATNVALDLDARPLPKFITLPRRRRRRRLRPDPNANGTAAPGATVSAPASGTITNPSNGTAGSGGSRDLPDRMGDMLAEEQNAYTARSGGTVM</sequence>
<name>A0A0D6ER29_SPOSA</name>
<feature type="region of interest" description="Disordered" evidence="1">
    <location>
        <begin position="956"/>
        <end position="1007"/>
    </location>
</feature>
<proteinExistence type="predicted"/>
<feature type="compositionally biased region" description="Pro residues" evidence="1">
    <location>
        <begin position="675"/>
        <end position="686"/>
    </location>
</feature>
<feature type="region of interest" description="Disordered" evidence="1">
    <location>
        <begin position="21"/>
        <end position="195"/>
    </location>
</feature>
<evidence type="ECO:0000256" key="1">
    <source>
        <dbReference type="SAM" id="MobiDB-lite"/>
    </source>
</evidence>
<feature type="compositionally biased region" description="Polar residues" evidence="1">
    <location>
        <begin position="445"/>
        <end position="459"/>
    </location>
</feature>